<dbReference type="GO" id="GO:0046872">
    <property type="term" value="F:metal ion binding"/>
    <property type="evidence" value="ECO:0007669"/>
    <property type="project" value="UniProtKB-KW"/>
</dbReference>
<protein>
    <recommendedName>
        <fullName evidence="6 16">Phosphoenolpyruvate-protein phosphotransferase</fullName>
        <ecNumber evidence="5 16">2.7.3.9</ecNumber>
    </recommendedName>
    <alternativeName>
        <fullName evidence="15 16">Phosphotransferase system, enzyme I</fullName>
    </alternativeName>
</protein>
<dbReference type="InterPro" id="IPR050499">
    <property type="entry name" value="PEP-utilizing_PTS_enzyme"/>
</dbReference>
<evidence type="ECO:0000256" key="16">
    <source>
        <dbReference type="PIRNR" id="PIRNR000732"/>
    </source>
</evidence>
<feature type="binding site" evidence="19">
    <location>
        <position position="435"/>
    </location>
    <ligand>
        <name>Mg(2+)</name>
        <dbReference type="ChEBI" id="CHEBI:18420"/>
    </ligand>
</feature>
<evidence type="ECO:0000256" key="18">
    <source>
        <dbReference type="PIRSR" id="PIRSR000732-2"/>
    </source>
</evidence>
<feature type="active site" description="Tele-phosphohistidine intermediate" evidence="17">
    <location>
        <position position="193"/>
    </location>
</feature>
<keyword evidence="7 16" id="KW-0813">Transport</keyword>
<dbReference type="SUPFAM" id="SSF51621">
    <property type="entry name" value="Phosphoenolpyruvate/pyruvate domain"/>
    <property type="match status" value="1"/>
</dbReference>
<feature type="binding site" evidence="18">
    <location>
        <position position="336"/>
    </location>
    <ligand>
        <name>phosphoenolpyruvate</name>
        <dbReference type="ChEBI" id="CHEBI:58702"/>
    </ligand>
</feature>
<comment type="subcellular location">
    <subcellularLocation>
        <location evidence="3 16">Cytoplasm</location>
    </subcellularLocation>
</comment>
<reference evidence="24 25" key="1">
    <citation type="journal article" date="2016" name="Nat. Commun.">
        <title>Thousands of microbial genomes shed light on interconnected biogeochemical processes in an aquifer system.</title>
        <authorList>
            <person name="Anantharaman K."/>
            <person name="Brown C.T."/>
            <person name="Hug L.A."/>
            <person name="Sharon I."/>
            <person name="Castelle C.J."/>
            <person name="Probst A.J."/>
            <person name="Thomas B.C."/>
            <person name="Singh A."/>
            <person name="Wilkins M.J."/>
            <person name="Karaoz U."/>
            <person name="Brodie E.L."/>
            <person name="Williams K.H."/>
            <person name="Hubbard S.S."/>
            <person name="Banfield J.F."/>
        </authorList>
    </citation>
    <scope>NUCLEOTIDE SEQUENCE [LARGE SCALE GENOMIC DNA]</scope>
</reference>
<dbReference type="Pfam" id="PF05524">
    <property type="entry name" value="PEP-utilisers_N"/>
    <property type="match status" value="1"/>
</dbReference>
<dbReference type="EMBL" id="MHFR01000013">
    <property type="protein sequence ID" value="OGW99187.1"/>
    <property type="molecule type" value="Genomic_DNA"/>
</dbReference>
<evidence type="ECO:0000256" key="8">
    <source>
        <dbReference type="ARBA" id="ARBA00022490"/>
    </source>
</evidence>
<evidence type="ECO:0000256" key="1">
    <source>
        <dbReference type="ARBA" id="ARBA00000683"/>
    </source>
</evidence>
<dbReference type="GO" id="GO:0016301">
    <property type="term" value="F:kinase activity"/>
    <property type="evidence" value="ECO:0007669"/>
    <property type="project" value="UniProtKB-KW"/>
</dbReference>
<dbReference type="NCBIfam" id="TIGR01417">
    <property type="entry name" value="PTS_I_fam"/>
    <property type="match status" value="1"/>
</dbReference>
<dbReference type="PRINTS" id="PR01736">
    <property type="entry name" value="PHPHTRNFRASE"/>
</dbReference>
<sequence length="583" mass="65719">MMKRYHGIPVSPGVAMGKALVLHSEDFFAVPKSQVGTEDIPREVVRFEEALTKTRADLVRIRKNIANKLGHEHSDIFSAHLLILEDRTLIEDVISKIKEEKVGAEYAFSLIIQRYFRAFSQIQDEYLRERVADIRDVGRRVMQNLLGKEKDSLIGLKEKVIVVAHDLAPTETAMMDREHVIAFVTDIGGPTSHTAIMARSLEIPAVVGLDTVSTDIVTGNQIIVDGHRGILIVEPDLATIENYSQQERRFVQLVSELDKLKSLPAETLDGHRIRLEANIEFPDEIPSVLAHGAEGIGLYRTEYFYMNRRDLPNEQEQYEAYRIVVEKLAPSPVIIRTLDLGGDKFLSFLDMPQEMNPFMGWRAIRFCLSEVEIFKTQLRAILRASVHGNLKVMYPMVSNVQEIRRANEILEQAKQELRNEQIAFDNQIDVGIMIEIPSAAITSDILSKEAKFFSIGTNDLIQYSLAVDRINPKIAYLYEPTHPAIIRLIRQVIENSKAAQIPTSVCGEMAADPGMAVLLLGLGIDELSMSPFALPTVKKAIRSVSFKDAQDFAKKATELTTGEEIKHFVKSRMKTILPELFEE</sequence>
<dbReference type="Pfam" id="PF00391">
    <property type="entry name" value="PEP-utilizers"/>
    <property type="match status" value="1"/>
</dbReference>
<evidence type="ECO:0000259" key="21">
    <source>
        <dbReference type="Pfam" id="PF00391"/>
    </source>
</evidence>
<evidence type="ECO:0000256" key="10">
    <source>
        <dbReference type="ARBA" id="ARBA00022679"/>
    </source>
</evidence>
<dbReference type="PIRSF" id="PIRSF000732">
    <property type="entry name" value="PTS_enzyme_I"/>
    <property type="match status" value="1"/>
</dbReference>
<dbReference type="InterPro" id="IPR008731">
    <property type="entry name" value="PTS_EIN"/>
</dbReference>
<feature type="domain" description="PEP-utilising enzyme mobile" evidence="21">
    <location>
        <begin position="157"/>
        <end position="229"/>
    </location>
</feature>
<keyword evidence="10 16" id="KW-0808">Transferase</keyword>
<evidence type="ECO:0000256" key="20">
    <source>
        <dbReference type="SAM" id="Coils"/>
    </source>
</evidence>
<evidence type="ECO:0000256" key="2">
    <source>
        <dbReference type="ARBA" id="ARBA00001946"/>
    </source>
</evidence>
<feature type="binding site" evidence="18">
    <location>
        <begin position="458"/>
        <end position="459"/>
    </location>
    <ligand>
        <name>phosphoenolpyruvate</name>
        <dbReference type="ChEBI" id="CHEBI:58702"/>
    </ligand>
</feature>
<keyword evidence="13 16" id="KW-0418">Kinase</keyword>
<dbReference type="InterPro" id="IPR024692">
    <property type="entry name" value="PTS_EI"/>
</dbReference>
<dbReference type="SUPFAM" id="SSF52009">
    <property type="entry name" value="Phosphohistidine domain"/>
    <property type="match status" value="1"/>
</dbReference>
<dbReference type="Proteomes" id="UP000178187">
    <property type="component" value="Unassembled WGS sequence"/>
</dbReference>
<evidence type="ECO:0000256" key="5">
    <source>
        <dbReference type="ARBA" id="ARBA00012232"/>
    </source>
</evidence>
<dbReference type="PROSITE" id="PS00742">
    <property type="entry name" value="PEP_ENZYMES_2"/>
    <property type="match status" value="1"/>
</dbReference>
<dbReference type="InterPro" id="IPR008279">
    <property type="entry name" value="PEP-util_enz_mobile_dom"/>
</dbReference>
<dbReference type="Gene3D" id="3.20.20.60">
    <property type="entry name" value="Phosphoenolpyruvate-binding domains"/>
    <property type="match status" value="1"/>
</dbReference>
<keyword evidence="9 16" id="KW-0762">Sugar transport</keyword>
<dbReference type="PROSITE" id="PS00370">
    <property type="entry name" value="PEP_ENZYMES_PHOS_SITE"/>
    <property type="match status" value="1"/>
</dbReference>
<dbReference type="InterPro" id="IPR036637">
    <property type="entry name" value="Phosphohistidine_dom_sf"/>
</dbReference>
<dbReference type="InterPro" id="IPR006318">
    <property type="entry name" value="PTS_EI-like"/>
</dbReference>
<dbReference type="SUPFAM" id="SSF47831">
    <property type="entry name" value="Enzyme I of the PEP:sugar phosphotransferase system HPr-binding (sub)domain"/>
    <property type="match status" value="1"/>
</dbReference>
<dbReference type="EC" id="2.7.3.9" evidence="5 16"/>
<feature type="binding site" evidence="18">
    <location>
        <position position="469"/>
    </location>
    <ligand>
        <name>phosphoenolpyruvate</name>
        <dbReference type="ChEBI" id="CHEBI:58702"/>
    </ligand>
</feature>
<evidence type="ECO:0000256" key="13">
    <source>
        <dbReference type="ARBA" id="ARBA00022777"/>
    </source>
</evidence>
<dbReference type="Pfam" id="PF02896">
    <property type="entry name" value="PEP-utilizers_C"/>
    <property type="match status" value="1"/>
</dbReference>
<keyword evidence="11 16" id="KW-0598">Phosphotransferase system</keyword>
<comment type="function">
    <text evidence="16">General (non sugar-specific) component of the phosphoenolpyruvate-dependent sugar phosphotransferase system (sugar PTS). This major carbohydrate active-transport system catalyzes the phosphorylation of incoming sugar substrates concomitantly with their translocation across the cell membrane. Enzyme I transfers the phosphoryl group from phosphoenolpyruvate (PEP) to the phosphoryl carrier protein (HPr).</text>
</comment>
<evidence type="ECO:0000313" key="24">
    <source>
        <dbReference type="EMBL" id="OGW99187.1"/>
    </source>
</evidence>
<evidence type="ECO:0000259" key="23">
    <source>
        <dbReference type="Pfam" id="PF05524"/>
    </source>
</evidence>
<dbReference type="InterPro" id="IPR040442">
    <property type="entry name" value="Pyrv_kinase-like_dom_sf"/>
</dbReference>
<organism evidence="24 25">
    <name type="scientific">Candidatus Danuiimicrobium aquiferis</name>
    <dbReference type="NCBI Taxonomy" id="1801832"/>
    <lineage>
        <taxon>Bacteria</taxon>
        <taxon>Pseudomonadati</taxon>
        <taxon>Candidatus Omnitrophota</taxon>
        <taxon>Candidatus Danuiimicrobium</taxon>
    </lineage>
</organism>
<dbReference type="InterPro" id="IPR036618">
    <property type="entry name" value="PtsI_HPr-bd_sf"/>
</dbReference>
<dbReference type="GO" id="GO:0005737">
    <property type="term" value="C:cytoplasm"/>
    <property type="evidence" value="ECO:0007669"/>
    <property type="project" value="UniProtKB-SubCell"/>
</dbReference>
<evidence type="ECO:0000256" key="15">
    <source>
        <dbReference type="ARBA" id="ARBA00033235"/>
    </source>
</evidence>
<feature type="binding site" evidence="18">
    <location>
        <position position="300"/>
    </location>
    <ligand>
        <name>phosphoenolpyruvate</name>
        <dbReference type="ChEBI" id="CHEBI:58702"/>
    </ligand>
</feature>
<evidence type="ECO:0000256" key="3">
    <source>
        <dbReference type="ARBA" id="ARBA00004496"/>
    </source>
</evidence>
<keyword evidence="14 16" id="KW-0460">Magnesium</keyword>
<name>A0A1G1L209_9BACT</name>
<feature type="binding site" evidence="19">
    <location>
        <position position="459"/>
    </location>
    <ligand>
        <name>Mg(2+)</name>
        <dbReference type="ChEBI" id="CHEBI:18420"/>
    </ligand>
</feature>
<evidence type="ECO:0000256" key="6">
    <source>
        <dbReference type="ARBA" id="ARBA00016544"/>
    </source>
</evidence>
<evidence type="ECO:0000256" key="11">
    <source>
        <dbReference type="ARBA" id="ARBA00022683"/>
    </source>
</evidence>
<evidence type="ECO:0000256" key="14">
    <source>
        <dbReference type="ARBA" id="ARBA00022842"/>
    </source>
</evidence>
<evidence type="ECO:0000256" key="12">
    <source>
        <dbReference type="ARBA" id="ARBA00022723"/>
    </source>
</evidence>
<gene>
    <name evidence="24" type="ORF">A3G33_10175</name>
</gene>
<evidence type="ECO:0000313" key="25">
    <source>
        <dbReference type="Proteomes" id="UP000178187"/>
    </source>
</evidence>
<dbReference type="GO" id="GO:0008965">
    <property type="term" value="F:phosphoenolpyruvate-protein phosphotransferase activity"/>
    <property type="evidence" value="ECO:0007669"/>
    <property type="project" value="UniProtKB-EC"/>
</dbReference>
<dbReference type="InterPro" id="IPR023151">
    <property type="entry name" value="PEP_util_CS"/>
</dbReference>
<feature type="coiled-coil region" evidence="20">
    <location>
        <begin position="396"/>
        <end position="430"/>
    </location>
</feature>
<evidence type="ECO:0000256" key="4">
    <source>
        <dbReference type="ARBA" id="ARBA00007837"/>
    </source>
</evidence>
<dbReference type="GO" id="GO:0009401">
    <property type="term" value="P:phosphoenolpyruvate-dependent sugar phosphotransferase system"/>
    <property type="evidence" value="ECO:0007669"/>
    <property type="project" value="UniProtKB-KW"/>
</dbReference>
<keyword evidence="8 16" id="KW-0963">Cytoplasm</keyword>
<evidence type="ECO:0000259" key="22">
    <source>
        <dbReference type="Pfam" id="PF02896"/>
    </source>
</evidence>
<dbReference type="Gene3D" id="3.50.30.10">
    <property type="entry name" value="Phosphohistidine domain"/>
    <property type="match status" value="1"/>
</dbReference>
<comment type="similarity">
    <text evidence="4 16">Belongs to the PEP-utilizing enzyme family.</text>
</comment>
<accession>A0A1G1L209</accession>
<proteinExistence type="inferred from homology"/>
<dbReference type="AlphaFoldDB" id="A0A1G1L209"/>
<keyword evidence="12 16" id="KW-0479">Metal-binding</keyword>
<comment type="cofactor">
    <cofactor evidence="2 16 19">
        <name>Mg(2+)</name>
        <dbReference type="ChEBI" id="CHEBI:18420"/>
    </cofactor>
</comment>
<keyword evidence="20" id="KW-0175">Coiled coil</keyword>
<evidence type="ECO:0000256" key="19">
    <source>
        <dbReference type="PIRSR" id="PIRSR000732-3"/>
    </source>
</evidence>
<dbReference type="PANTHER" id="PTHR46244">
    <property type="entry name" value="PHOSPHOENOLPYRUVATE-PROTEIN PHOSPHOTRANSFERASE"/>
    <property type="match status" value="1"/>
</dbReference>
<evidence type="ECO:0000256" key="9">
    <source>
        <dbReference type="ARBA" id="ARBA00022597"/>
    </source>
</evidence>
<feature type="domain" description="PEP-utilising enzyme C-terminal" evidence="22">
    <location>
        <begin position="256"/>
        <end position="544"/>
    </location>
</feature>
<evidence type="ECO:0000256" key="7">
    <source>
        <dbReference type="ARBA" id="ARBA00022448"/>
    </source>
</evidence>
<feature type="active site" description="Proton donor" evidence="17">
    <location>
        <position position="506"/>
    </location>
</feature>
<dbReference type="Gene3D" id="1.10.274.10">
    <property type="entry name" value="PtsI, HPr-binding domain"/>
    <property type="match status" value="1"/>
</dbReference>
<dbReference type="InterPro" id="IPR000121">
    <property type="entry name" value="PEP_util_C"/>
</dbReference>
<keyword evidence="24" id="KW-0670">Pyruvate</keyword>
<dbReference type="PANTHER" id="PTHR46244:SF6">
    <property type="entry name" value="PHOSPHOENOLPYRUVATE-PROTEIN PHOSPHOTRANSFERASE"/>
    <property type="match status" value="1"/>
</dbReference>
<evidence type="ECO:0000256" key="17">
    <source>
        <dbReference type="PIRSR" id="PIRSR000732-1"/>
    </source>
</evidence>
<feature type="domain" description="Phosphotransferase system enzyme I N-terminal" evidence="23">
    <location>
        <begin position="6"/>
        <end position="130"/>
    </location>
</feature>
<dbReference type="InterPro" id="IPR018274">
    <property type="entry name" value="PEP_util_AS"/>
</dbReference>
<dbReference type="InterPro" id="IPR015813">
    <property type="entry name" value="Pyrv/PenolPyrv_kinase-like_dom"/>
</dbReference>
<comment type="caution">
    <text evidence="24">The sequence shown here is derived from an EMBL/GenBank/DDBJ whole genome shotgun (WGS) entry which is preliminary data.</text>
</comment>
<comment type="catalytic activity">
    <reaction evidence="1 16">
        <text>L-histidyl-[protein] + phosphoenolpyruvate = N(pros)-phospho-L-histidyl-[protein] + pyruvate</text>
        <dbReference type="Rhea" id="RHEA:23880"/>
        <dbReference type="Rhea" id="RHEA-COMP:9745"/>
        <dbReference type="Rhea" id="RHEA-COMP:9746"/>
        <dbReference type="ChEBI" id="CHEBI:15361"/>
        <dbReference type="ChEBI" id="CHEBI:29979"/>
        <dbReference type="ChEBI" id="CHEBI:58702"/>
        <dbReference type="ChEBI" id="CHEBI:64837"/>
        <dbReference type="EC" id="2.7.3.9"/>
    </reaction>
</comment>